<evidence type="ECO:0000256" key="1">
    <source>
        <dbReference type="SAM" id="Phobius"/>
    </source>
</evidence>
<proteinExistence type="predicted"/>
<feature type="transmembrane region" description="Helical" evidence="1">
    <location>
        <begin position="31"/>
        <end position="50"/>
    </location>
</feature>
<dbReference type="Pfam" id="PF04070">
    <property type="entry name" value="DUF378"/>
    <property type="match status" value="1"/>
</dbReference>
<gene>
    <name evidence="2" type="ORF">EJB06_28750</name>
</gene>
<name>A0A430HDH4_9BURK</name>
<keyword evidence="3" id="KW-1185">Reference proteome</keyword>
<protein>
    <submittedName>
        <fullName evidence="2">DUF378 domain-containing protein</fullName>
    </submittedName>
</protein>
<feature type="transmembrane region" description="Helical" evidence="1">
    <location>
        <begin position="70"/>
        <end position="88"/>
    </location>
</feature>
<dbReference type="EMBL" id="RXLQ01000024">
    <property type="protein sequence ID" value="RSZ55550.1"/>
    <property type="molecule type" value="Genomic_DNA"/>
</dbReference>
<dbReference type="AlphaFoldDB" id="A0A430HDH4"/>
<dbReference type="OrthoDB" id="9812136at2"/>
<keyword evidence="1" id="KW-0472">Membrane</keyword>
<sequence length="95" mass="10348">MATMNAPANERRHIPERRTAGASLHATHFSVLDWAAMVLMIVGGINWGLVGTVEFDLVAALFGERSGWSRLVYAVVGIASLYGIYLLSKMAARSR</sequence>
<evidence type="ECO:0000313" key="2">
    <source>
        <dbReference type="EMBL" id="RSZ55550.1"/>
    </source>
</evidence>
<dbReference type="PANTHER" id="PTHR37304">
    <property type="entry name" value="MEMBRANE PROTEIN-RELATED"/>
    <property type="match status" value="1"/>
</dbReference>
<dbReference type="PANTHER" id="PTHR37304:SF1">
    <property type="entry name" value="MEMBRANE PROTEIN"/>
    <property type="match status" value="1"/>
</dbReference>
<organism evidence="2 3">
    <name type="scientific">Massilia atriviolacea</name>
    <dbReference type="NCBI Taxonomy" id="2495579"/>
    <lineage>
        <taxon>Bacteria</taxon>
        <taxon>Pseudomonadati</taxon>
        <taxon>Pseudomonadota</taxon>
        <taxon>Betaproteobacteria</taxon>
        <taxon>Burkholderiales</taxon>
        <taxon>Oxalobacteraceae</taxon>
        <taxon>Telluria group</taxon>
        <taxon>Massilia</taxon>
    </lineage>
</organism>
<dbReference type="InterPro" id="IPR007211">
    <property type="entry name" value="DUF378"/>
</dbReference>
<accession>A0A430HDH4</accession>
<keyword evidence="1" id="KW-1133">Transmembrane helix</keyword>
<dbReference type="RefSeq" id="WP_126077467.1">
    <property type="nucleotide sequence ID" value="NZ_CP051166.1"/>
</dbReference>
<reference evidence="2 3" key="1">
    <citation type="submission" date="2018-12" db="EMBL/GenBank/DDBJ databases">
        <authorList>
            <person name="Yang E."/>
        </authorList>
    </citation>
    <scope>NUCLEOTIDE SEQUENCE [LARGE SCALE GENOMIC DNA]</scope>
    <source>
        <strain evidence="2 3">SOD</strain>
    </source>
</reference>
<keyword evidence="1" id="KW-0812">Transmembrane</keyword>
<comment type="caution">
    <text evidence="2">The sequence shown here is derived from an EMBL/GenBank/DDBJ whole genome shotgun (WGS) entry which is preliminary data.</text>
</comment>
<evidence type="ECO:0000313" key="3">
    <source>
        <dbReference type="Proteomes" id="UP000278085"/>
    </source>
</evidence>
<dbReference type="Proteomes" id="UP000278085">
    <property type="component" value="Unassembled WGS sequence"/>
</dbReference>